<keyword evidence="2" id="KW-0547">Nucleotide-binding</keyword>
<dbReference type="GO" id="GO:0008854">
    <property type="term" value="F:exodeoxyribonuclease V activity"/>
    <property type="evidence" value="ECO:0007669"/>
    <property type="project" value="InterPro"/>
</dbReference>
<dbReference type="Gene3D" id="3.40.50.10930">
    <property type="match status" value="1"/>
</dbReference>
<evidence type="ECO:0000259" key="10">
    <source>
        <dbReference type="Pfam" id="PF17946"/>
    </source>
</evidence>
<evidence type="ECO:0000313" key="12">
    <source>
        <dbReference type="Proteomes" id="UP000664417"/>
    </source>
</evidence>
<evidence type="ECO:0000256" key="1">
    <source>
        <dbReference type="ARBA" id="ARBA00022722"/>
    </source>
</evidence>
<dbReference type="Pfam" id="PF04257">
    <property type="entry name" value="Exonuc_V_gamma"/>
    <property type="match status" value="1"/>
</dbReference>
<evidence type="ECO:0000256" key="6">
    <source>
        <dbReference type="ARBA" id="ARBA00022839"/>
    </source>
</evidence>
<evidence type="ECO:0000256" key="2">
    <source>
        <dbReference type="ARBA" id="ARBA00022741"/>
    </source>
</evidence>
<proteinExistence type="predicted"/>
<dbReference type="InterPro" id="IPR013986">
    <property type="entry name" value="DExx_box_DNA_helicase_dom_sf"/>
</dbReference>
<dbReference type="Pfam" id="PF17946">
    <property type="entry name" value="RecC_C"/>
    <property type="match status" value="1"/>
</dbReference>
<keyword evidence="9" id="KW-0234">DNA repair</keyword>
<dbReference type="InterPro" id="IPR027417">
    <property type="entry name" value="P-loop_NTPase"/>
</dbReference>
<dbReference type="SUPFAM" id="SSF52540">
    <property type="entry name" value="P-loop containing nucleoside triphosphate hydrolases"/>
    <property type="match status" value="2"/>
</dbReference>
<dbReference type="GO" id="GO:0003677">
    <property type="term" value="F:DNA binding"/>
    <property type="evidence" value="ECO:0007669"/>
    <property type="project" value="UniProtKB-KW"/>
</dbReference>
<dbReference type="InterPro" id="IPR006697">
    <property type="entry name" value="RecC"/>
</dbReference>
<dbReference type="InterPro" id="IPR041500">
    <property type="entry name" value="RecC_C"/>
</dbReference>
<dbReference type="InterPro" id="IPR011335">
    <property type="entry name" value="Restrct_endonuc-II-like"/>
</dbReference>
<evidence type="ECO:0000256" key="5">
    <source>
        <dbReference type="ARBA" id="ARBA00022806"/>
    </source>
</evidence>
<dbReference type="RefSeq" id="WP_207857926.1">
    <property type="nucleotide sequence ID" value="NZ_JAFREP010000005.1"/>
</dbReference>
<accession>A0A8J7U256</accession>
<keyword evidence="12" id="KW-1185">Reference proteome</keyword>
<evidence type="ECO:0000256" key="4">
    <source>
        <dbReference type="ARBA" id="ARBA00022801"/>
    </source>
</evidence>
<dbReference type="PANTHER" id="PTHR30591">
    <property type="entry name" value="RECBCD ENZYME SUBUNIT RECC"/>
    <property type="match status" value="1"/>
</dbReference>
<evidence type="ECO:0000313" key="11">
    <source>
        <dbReference type="EMBL" id="MBO1318257.1"/>
    </source>
</evidence>
<gene>
    <name evidence="11" type="ORF">J3U88_07310</name>
</gene>
<feature type="domain" description="RecC C-terminal" evidence="10">
    <location>
        <begin position="821"/>
        <end position="1067"/>
    </location>
</feature>
<evidence type="ECO:0000256" key="9">
    <source>
        <dbReference type="ARBA" id="ARBA00023204"/>
    </source>
</evidence>
<dbReference type="EMBL" id="JAFREP010000005">
    <property type="protein sequence ID" value="MBO1318257.1"/>
    <property type="molecule type" value="Genomic_DNA"/>
</dbReference>
<dbReference type="Gene3D" id="1.10.10.160">
    <property type="match status" value="1"/>
</dbReference>
<comment type="caution">
    <text evidence="11">The sequence shown here is derived from an EMBL/GenBank/DDBJ whole genome shotgun (WGS) entry which is preliminary data.</text>
</comment>
<sequence length="1158" mass="133220">MIHLHYANHLENLIQPLSTATRRQDPFRPPTIVIPNRNLQQWLNLHLAEHQGIAINIRYQRLDPLLAEILAGEEVAILSDWALQALIMERLAHHLDQDDPPFLHVRAYLCGEGEPSRRLFQLAQRLVQLFREYAFARRGMLDTWLEGNSYCGDNHPIEAWQKTLWCDIFAPDGRLDDLNQSREQRLTNLTHLPFIADPAPTFEPLHIFGISYISRYHQRVLKFLAQFGDISLYVLNPCREFWEDVPTLHESRRIAALPPISELAWDSGELLNELPENPLLQAWGKPGREYFRLINDLGNWDFQEHFSDPSRDTLLGRIQYDILKRLAPPAVPQPGEGDDSLQVLACAGPRREAETVANHLWTCLMNRPDLDLKDVAILVTDMARYQAEIENAFHRIHRIPFNLVDGVSGKAARLIDAVRLLLELPDSQFERDLLFRLYQHPNFQARFPEADTHRWIDFADRLNIYYGRDRGHQNQKGVSYLKQDRFNWDQGFKRLLLGPYFHGGGEKVFQQHGDAYAVYSLGETESDAAHQFFTVTQSLFHDTGDINAVSFRAKEWALYLRALINTYLAPGPGEERDFERILQIAQSFEDIAELHADLPEEDQPTLPYAVARAFMEQELDQLRPFYNQYLADGVTVSSFMPMRPIPFKLIYVMGLNEGDFPAPKRKDTLDLRWARLQRGDTAAVSREREIGDVSEQERDRYMFLETVVSARDMLVLTYVDRDEQTDDPRNPASVLAEMLYQAQRYRADFEIQVHPLKSYSSYYRFHHAAPSPRNNHDPFALRLAQARENYFRVARGEEALNQPPALVPTPETPADDDLILVGLHELRQFLESPLQTSARRNLGLRDQEEDAFSKLHEPFTLAALTRYQILNRVLTEVLIDHVGDFSKAPAFENALDQGLRHREILGEVPGGPLHQITREQLQVTLQAWFDQLRAFPISGRAARHQFGTDREDTPEGFQHAPLRLELEIDGRPRTVEISGQTQYLFEGPEARASVYFNSKLSRAAINWDRHLFKSWIDALALAAAGHGNHTQGLMITTQSKPVKPVPFHLEKNQALTYLRGLLREMLQPHHNYLAPGDLILDMKKDWHQPHAARQFHERIERLKSGDAAGLADQYGPLRDWQDYPVAADIEAMVARRFGLLFRQMGVAGFAPEDGEETP</sequence>
<dbReference type="SUPFAM" id="SSF52980">
    <property type="entry name" value="Restriction endonuclease-like"/>
    <property type="match status" value="1"/>
</dbReference>
<dbReference type="GO" id="GO:0009338">
    <property type="term" value="C:exodeoxyribonuclease V complex"/>
    <property type="evidence" value="ECO:0007669"/>
    <property type="project" value="InterPro"/>
</dbReference>
<keyword evidence="8" id="KW-0238">DNA-binding</keyword>
<dbReference type="Gene3D" id="3.40.50.300">
    <property type="entry name" value="P-loop containing nucleotide triphosphate hydrolases"/>
    <property type="match status" value="2"/>
</dbReference>
<reference evidence="11" key="1">
    <citation type="submission" date="2021-03" db="EMBL/GenBank/DDBJ databases">
        <authorList>
            <person name="Wang G."/>
        </authorList>
    </citation>
    <scope>NUCLEOTIDE SEQUENCE</scope>
    <source>
        <strain evidence="11">KCTC 12899</strain>
    </source>
</reference>
<dbReference type="AlphaFoldDB" id="A0A8J7U256"/>
<evidence type="ECO:0000256" key="3">
    <source>
        <dbReference type="ARBA" id="ARBA00022763"/>
    </source>
</evidence>
<organism evidence="11 12">
    <name type="scientific">Acanthopleuribacter pedis</name>
    <dbReference type="NCBI Taxonomy" id="442870"/>
    <lineage>
        <taxon>Bacteria</taxon>
        <taxon>Pseudomonadati</taxon>
        <taxon>Acidobacteriota</taxon>
        <taxon>Holophagae</taxon>
        <taxon>Acanthopleuribacterales</taxon>
        <taxon>Acanthopleuribacteraceae</taxon>
        <taxon>Acanthopleuribacter</taxon>
    </lineage>
</organism>
<dbReference type="GO" id="GO:0006281">
    <property type="term" value="P:DNA repair"/>
    <property type="evidence" value="ECO:0007669"/>
    <property type="project" value="UniProtKB-KW"/>
</dbReference>
<evidence type="ECO:0000256" key="7">
    <source>
        <dbReference type="ARBA" id="ARBA00022840"/>
    </source>
</evidence>
<keyword evidence="4" id="KW-0378">Hydrolase</keyword>
<dbReference type="GO" id="GO:0004386">
    <property type="term" value="F:helicase activity"/>
    <property type="evidence" value="ECO:0007669"/>
    <property type="project" value="UniProtKB-KW"/>
</dbReference>
<dbReference type="Proteomes" id="UP000664417">
    <property type="component" value="Unassembled WGS sequence"/>
</dbReference>
<dbReference type="PIRSF" id="PIRSF000980">
    <property type="entry name" value="RecC"/>
    <property type="match status" value="1"/>
</dbReference>
<keyword evidence="1" id="KW-0540">Nuclease</keyword>
<keyword evidence="7" id="KW-0067">ATP-binding</keyword>
<dbReference type="GO" id="GO:0006310">
    <property type="term" value="P:DNA recombination"/>
    <property type="evidence" value="ECO:0007669"/>
    <property type="project" value="TreeGrafter"/>
</dbReference>
<dbReference type="GO" id="GO:0005524">
    <property type="term" value="F:ATP binding"/>
    <property type="evidence" value="ECO:0007669"/>
    <property type="project" value="UniProtKB-KW"/>
</dbReference>
<keyword evidence="6" id="KW-0269">Exonuclease</keyword>
<protein>
    <submittedName>
        <fullName evidence="11">Exodeoxyribonuclease V subunit gamma</fullName>
    </submittedName>
</protein>
<keyword evidence="5" id="KW-0347">Helicase</keyword>
<name>A0A8J7U256_9BACT</name>
<evidence type="ECO:0000256" key="8">
    <source>
        <dbReference type="ARBA" id="ARBA00023125"/>
    </source>
</evidence>
<keyword evidence="3" id="KW-0227">DNA damage</keyword>
<dbReference type="PANTHER" id="PTHR30591:SF1">
    <property type="entry name" value="RECBCD ENZYME SUBUNIT RECC"/>
    <property type="match status" value="1"/>
</dbReference>